<organism evidence="1 2">
    <name type="scientific">Xylaria bambusicola</name>
    <dbReference type="NCBI Taxonomy" id="326684"/>
    <lineage>
        <taxon>Eukaryota</taxon>
        <taxon>Fungi</taxon>
        <taxon>Dikarya</taxon>
        <taxon>Ascomycota</taxon>
        <taxon>Pezizomycotina</taxon>
        <taxon>Sordariomycetes</taxon>
        <taxon>Xylariomycetidae</taxon>
        <taxon>Xylariales</taxon>
        <taxon>Xylariaceae</taxon>
        <taxon>Xylaria</taxon>
    </lineage>
</organism>
<name>A0AAN7Z2B1_9PEZI</name>
<reference evidence="1 2" key="1">
    <citation type="submission" date="2023-10" db="EMBL/GenBank/DDBJ databases">
        <title>Draft genome sequence of Xylaria bambusicola isolate GMP-LS, the root and basal stem rot pathogen of sugarcane in Indonesia.</title>
        <authorList>
            <person name="Selvaraj P."/>
            <person name="Muralishankar V."/>
            <person name="Muruganantham S."/>
            <person name="Sp S."/>
            <person name="Haryani S."/>
            <person name="Lau K.J.X."/>
            <person name="Naqvi N.I."/>
        </authorList>
    </citation>
    <scope>NUCLEOTIDE SEQUENCE [LARGE SCALE GENOMIC DNA]</scope>
    <source>
        <strain evidence="1">GMP-LS</strain>
    </source>
</reference>
<sequence length="109" mass="12290">MTDSMPRPQRYSVRRPNTCMRHQLMMVPTQASPRPPTEIWKLMVVGSPACTRKYVGVPPMAEPQKGCAANTIQAISVRRRSTPLKQSRYDVPASMASSRLFVWIIMATV</sequence>
<accession>A0AAN7Z2B1</accession>
<keyword evidence="2" id="KW-1185">Reference proteome</keyword>
<gene>
    <name evidence="1" type="ORF">RRF57_009964</name>
</gene>
<comment type="caution">
    <text evidence="1">The sequence shown here is derived from an EMBL/GenBank/DDBJ whole genome shotgun (WGS) entry which is preliminary data.</text>
</comment>
<protein>
    <submittedName>
        <fullName evidence="1">Uncharacterized protein</fullName>
    </submittedName>
</protein>
<dbReference type="EMBL" id="JAWHQM010000039">
    <property type="protein sequence ID" value="KAK5634250.1"/>
    <property type="molecule type" value="Genomic_DNA"/>
</dbReference>
<proteinExistence type="predicted"/>
<dbReference type="Proteomes" id="UP001305414">
    <property type="component" value="Unassembled WGS sequence"/>
</dbReference>
<evidence type="ECO:0000313" key="2">
    <source>
        <dbReference type="Proteomes" id="UP001305414"/>
    </source>
</evidence>
<evidence type="ECO:0000313" key="1">
    <source>
        <dbReference type="EMBL" id="KAK5634250.1"/>
    </source>
</evidence>
<dbReference type="AlphaFoldDB" id="A0AAN7Z2B1"/>